<protein>
    <recommendedName>
        <fullName evidence="3">Prenyltransferase</fullName>
    </recommendedName>
</protein>
<dbReference type="AlphaFoldDB" id="X1I1G0"/>
<organism evidence="2">
    <name type="scientific">marine sediment metagenome</name>
    <dbReference type="NCBI Taxonomy" id="412755"/>
    <lineage>
        <taxon>unclassified sequences</taxon>
        <taxon>metagenomes</taxon>
        <taxon>ecological metagenomes</taxon>
    </lineage>
</organism>
<feature type="transmembrane region" description="Helical" evidence="1">
    <location>
        <begin position="6"/>
        <end position="25"/>
    </location>
</feature>
<keyword evidence="1" id="KW-1133">Transmembrane helix</keyword>
<evidence type="ECO:0008006" key="3">
    <source>
        <dbReference type="Google" id="ProtNLM"/>
    </source>
</evidence>
<comment type="caution">
    <text evidence="2">The sequence shown here is derived from an EMBL/GenBank/DDBJ whole genome shotgun (WGS) entry which is preliminary data.</text>
</comment>
<evidence type="ECO:0000256" key="1">
    <source>
        <dbReference type="SAM" id="Phobius"/>
    </source>
</evidence>
<gene>
    <name evidence="2" type="ORF">S03H2_27727</name>
</gene>
<reference evidence="2" key="1">
    <citation type="journal article" date="2014" name="Front. Microbiol.">
        <title>High frequency of phylogenetically diverse reductive dehalogenase-homologous genes in deep subseafloor sedimentary metagenomes.</title>
        <authorList>
            <person name="Kawai M."/>
            <person name="Futagami T."/>
            <person name="Toyoda A."/>
            <person name="Takaki Y."/>
            <person name="Nishi S."/>
            <person name="Hori S."/>
            <person name="Arai W."/>
            <person name="Tsubouchi T."/>
            <person name="Morono Y."/>
            <person name="Uchiyama I."/>
            <person name="Ito T."/>
            <person name="Fujiyama A."/>
            <person name="Inagaki F."/>
            <person name="Takami H."/>
        </authorList>
    </citation>
    <scope>NUCLEOTIDE SEQUENCE</scope>
    <source>
        <strain evidence="2">Expedition CK06-06</strain>
    </source>
</reference>
<dbReference type="Gene3D" id="1.20.120.1780">
    <property type="entry name" value="UbiA prenyltransferase"/>
    <property type="match status" value="1"/>
</dbReference>
<dbReference type="EMBL" id="BARU01016688">
    <property type="protein sequence ID" value="GAH51393.1"/>
    <property type="molecule type" value="Genomic_DNA"/>
</dbReference>
<keyword evidence="1" id="KW-0812">Transmembrane</keyword>
<proteinExistence type="predicted"/>
<feature type="transmembrane region" description="Helical" evidence="1">
    <location>
        <begin position="112"/>
        <end position="129"/>
    </location>
</feature>
<name>X1I1G0_9ZZZZ</name>
<evidence type="ECO:0000313" key="2">
    <source>
        <dbReference type="EMBL" id="GAH51393.1"/>
    </source>
</evidence>
<keyword evidence="1" id="KW-0472">Membrane</keyword>
<sequence length="130" mass="14643">TFNNIFAIMGFIIGLANEIMFDIADVQGDKKLGIKTISTELGIGKAALISGILYAVIIFLDPLPFFLRIDQRLYLDYLFLILILIPVISYIFLSRSLMKNQSKENVLKLRNLVFVIMQIGTIAYLIGVLI</sequence>
<feature type="transmembrane region" description="Helical" evidence="1">
    <location>
        <begin position="46"/>
        <end position="67"/>
    </location>
</feature>
<feature type="non-terminal residue" evidence="2">
    <location>
        <position position="1"/>
    </location>
</feature>
<feature type="transmembrane region" description="Helical" evidence="1">
    <location>
        <begin position="73"/>
        <end position="92"/>
    </location>
</feature>
<accession>X1I1G0</accession>